<sequence length="99" mass="10687">MQIFHIGIYEANETGTSGQYGQSGVKESLDWTRGGCWCVQGLGRSRSAAAVAARCLNLGQVASLNGLTLMGEDNSTYDYHGVGTLTVKLWREQEESVLS</sequence>
<evidence type="ECO:0000313" key="2">
    <source>
        <dbReference type="Proteomes" id="UP001283361"/>
    </source>
</evidence>
<reference evidence="1" key="1">
    <citation type="journal article" date="2023" name="G3 (Bethesda)">
        <title>A reference genome for the long-term kleptoplast-retaining sea slug Elysia crispata morphotype clarki.</title>
        <authorList>
            <person name="Eastman K.E."/>
            <person name="Pendleton A.L."/>
            <person name="Shaikh M.A."/>
            <person name="Suttiyut T."/>
            <person name="Ogas R."/>
            <person name="Tomko P."/>
            <person name="Gavelis G."/>
            <person name="Widhalm J.R."/>
            <person name="Wisecaver J.H."/>
        </authorList>
    </citation>
    <scope>NUCLEOTIDE SEQUENCE</scope>
    <source>
        <strain evidence="1">ECLA1</strain>
    </source>
</reference>
<dbReference type="AlphaFoldDB" id="A0AAE1CTA9"/>
<proteinExistence type="predicted"/>
<protein>
    <submittedName>
        <fullName evidence="1">Uncharacterized protein</fullName>
    </submittedName>
</protein>
<organism evidence="1 2">
    <name type="scientific">Elysia crispata</name>
    <name type="common">lettuce slug</name>
    <dbReference type="NCBI Taxonomy" id="231223"/>
    <lineage>
        <taxon>Eukaryota</taxon>
        <taxon>Metazoa</taxon>
        <taxon>Spiralia</taxon>
        <taxon>Lophotrochozoa</taxon>
        <taxon>Mollusca</taxon>
        <taxon>Gastropoda</taxon>
        <taxon>Heterobranchia</taxon>
        <taxon>Euthyneura</taxon>
        <taxon>Panpulmonata</taxon>
        <taxon>Sacoglossa</taxon>
        <taxon>Placobranchoidea</taxon>
        <taxon>Plakobranchidae</taxon>
        <taxon>Elysia</taxon>
    </lineage>
</organism>
<evidence type="ECO:0000313" key="1">
    <source>
        <dbReference type="EMBL" id="KAK3734314.1"/>
    </source>
</evidence>
<dbReference type="EMBL" id="JAWDGP010006855">
    <property type="protein sequence ID" value="KAK3734314.1"/>
    <property type="molecule type" value="Genomic_DNA"/>
</dbReference>
<comment type="caution">
    <text evidence="1">The sequence shown here is derived from an EMBL/GenBank/DDBJ whole genome shotgun (WGS) entry which is preliminary data.</text>
</comment>
<dbReference type="Proteomes" id="UP001283361">
    <property type="component" value="Unassembled WGS sequence"/>
</dbReference>
<accession>A0AAE1CTA9</accession>
<name>A0AAE1CTA9_9GAST</name>
<gene>
    <name evidence="1" type="ORF">RRG08_058469</name>
</gene>
<keyword evidence="2" id="KW-1185">Reference proteome</keyword>